<evidence type="ECO:0000313" key="3">
    <source>
        <dbReference type="Proteomes" id="UP000283269"/>
    </source>
</evidence>
<keyword evidence="3" id="KW-1185">Reference proteome</keyword>
<feature type="non-terminal residue" evidence="2">
    <location>
        <position position="1"/>
    </location>
</feature>
<dbReference type="InParanoid" id="A0A409W599"/>
<protein>
    <submittedName>
        <fullName evidence="2">Uncharacterized protein</fullName>
    </submittedName>
</protein>
<evidence type="ECO:0000313" key="2">
    <source>
        <dbReference type="EMBL" id="PPQ73662.1"/>
    </source>
</evidence>
<keyword evidence="1" id="KW-1133">Transmembrane helix</keyword>
<organism evidence="2 3">
    <name type="scientific">Psilocybe cyanescens</name>
    <dbReference type="NCBI Taxonomy" id="93625"/>
    <lineage>
        <taxon>Eukaryota</taxon>
        <taxon>Fungi</taxon>
        <taxon>Dikarya</taxon>
        <taxon>Basidiomycota</taxon>
        <taxon>Agaricomycotina</taxon>
        <taxon>Agaricomycetes</taxon>
        <taxon>Agaricomycetidae</taxon>
        <taxon>Agaricales</taxon>
        <taxon>Agaricineae</taxon>
        <taxon>Strophariaceae</taxon>
        <taxon>Psilocybe</taxon>
    </lineage>
</organism>
<dbReference type="AlphaFoldDB" id="A0A409W599"/>
<dbReference type="OrthoDB" id="3265004at2759"/>
<evidence type="ECO:0000256" key="1">
    <source>
        <dbReference type="SAM" id="Phobius"/>
    </source>
</evidence>
<comment type="caution">
    <text evidence="2">The sequence shown here is derived from an EMBL/GenBank/DDBJ whole genome shotgun (WGS) entry which is preliminary data.</text>
</comment>
<feature type="transmembrane region" description="Helical" evidence="1">
    <location>
        <begin position="96"/>
        <end position="120"/>
    </location>
</feature>
<accession>A0A409W599</accession>
<dbReference type="Proteomes" id="UP000283269">
    <property type="component" value="Unassembled WGS sequence"/>
</dbReference>
<keyword evidence="1" id="KW-0472">Membrane</keyword>
<feature type="transmembrane region" description="Helical" evidence="1">
    <location>
        <begin position="12"/>
        <end position="35"/>
    </location>
</feature>
<name>A0A409W599_PSICY</name>
<keyword evidence="1" id="KW-0812">Transmembrane</keyword>
<reference evidence="2 3" key="1">
    <citation type="journal article" date="2018" name="Evol. Lett.">
        <title>Horizontal gene cluster transfer increased hallucinogenic mushroom diversity.</title>
        <authorList>
            <person name="Reynolds H.T."/>
            <person name="Vijayakumar V."/>
            <person name="Gluck-Thaler E."/>
            <person name="Korotkin H.B."/>
            <person name="Matheny P.B."/>
            <person name="Slot J.C."/>
        </authorList>
    </citation>
    <scope>NUCLEOTIDE SEQUENCE [LARGE SCALE GENOMIC DNA]</scope>
    <source>
        <strain evidence="2 3">2631</strain>
    </source>
</reference>
<sequence length="230" mass="24961">QIWRCYHVWGQSYRTISVPLILLITECGLSFATMVFSNEFTETTSEANVILYNNISNALVFVSLGTTVITTFLIGYRIHSVARLDGSPSKRLFNHIVIMIVESAAAYSLALLLEVIFSFVPSTPVPGSTMREAGYYIQSVLIIVPKQGIAPTILVARIATNDNHTVASSTTTHISGVQFVSQQGSRSGRSANATGGHIHVAFRTDDAEPTPAIEVKRESSVDAPFGNNQV</sequence>
<feature type="transmembrane region" description="Helical" evidence="1">
    <location>
        <begin position="55"/>
        <end position="76"/>
    </location>
</feature>
<proteinExistence type="predicted"/>
<dbReference type="EMBL" id="NHYD01003748">
    <property type="protein sequence ID" value="PPQ73662.1"/>
    <property type="molecule type" value="Genomic_DNA"/>
</dbReference>
<gene>
    <name evidence="2" type="ORF">CVT25_007071</name>
</gene>